<organism evidence="2 3">
    <name type="scientific">Symbiochloris irregularis</name>
    <dbReference type="NCBI Taxonomy" id="706552"/>
    <lineage>
        <taxon>Eukaryota</taxon>
        <taxon>Viridiplantae</taxon>
        <taxon>Chlorophyta</taxon>
        <taxon>core chlorophytes</taxon>
        <taxon>Trebouxiophyceae</taxon>
        <taxon>Trebouxiales</taxon>
        <taxon>Trebouxiaceae</taxon>
        <taxon>Symbiochloris</taxon>
    </lineage>
</organism>
<gene>
    <name evidence="2" type="ORF">WJX73_010545</name>
</gene>
<keyword evidence="1" id="KW-1133">Transmembrane helix</keyword>
<dbReference type="AlphaFoldDB" id="A0AAW1NXI4"/>
<feature type="transmembrane region" description="Helical" evidence="1">
    <location>
        <begin position="76"/>
        <end position="98"/>
    </location>
</feature>
<comment type="caution">
    <text evidence="2">The sequence shown here is derived from an EMBL/GenBank/DDBJ whole genome shotgun (WGS) entry which is preliminary data.</text>
</comment>
<protein>
    <submittedName>
        <fullName evidence="2">Uncharacterized protein</fullName>
    </submittedName>
</protein>
<feature type="transmembrane region" description="Helical" evidence="1">
    <location>
        <begin position="110"/>
        <end position="127"/>
    </location>
</feature>
<accession>A0AAW1NXI4</accession>
<name>A0AAW1NXI4_9CHLO</name>
<evidence type="ECO:0000256" key="1">
    <source>
        <dbReference type="SAM" id="Phobius"/>
    </source>
</evidence>
<keyword evidence="1" id="KW-0472">Membrane</keyword>
<feature type="transmembrane region" description="Helical" evidence="1">
    <location>
        <begin position="163"/>
        <end position="181"/>
    </location>
</feature>
<sequence length="191" mass="21881">MFPPPRDFYECSSRIHIICAVAWTWAAYCSLYYVSGFIGGLRVLVCTAASNRHWAAASGIVTLSYDFSVADAREWYAWWVFWAQLFDLVFMMGFVPLASDSLLLDIGLKRPSSAHILKMWLLIIVNIRGDDARDLVWANLVAFPLHIWWRLHIGAAFGFVDEIVHFGIYGCVCPLIARVFYRMFLAQRFGI</sequence>
<feature type="transmembrane region" description="Helical" evidence="1">
    <location>
        <begin position="134"/>
        <end position="151"/>
    </location>
</feature>
<feature type="transmembrane region" description="Helical" evidence="1">
    <location>
        <begin position="15"/>
        <end position="34"/>
    </location>
</feature>
<dbReference type="Proteomes" id="UP001465755">
    <property type="component" value="Unassembled WGS sequence"/>
</dbReference>
<keyword evidence="3" id="KW-1185">Reference proteome</keyword>
<dbReference type="EMBL" id="JALJOQ010000120">
    <property type="protein sequence ID" value="KAK9795968.1"/>
    <property type="molecule type" value="Genomic_DNA"/>
</dbReference>
<reference evidence="2 3" key="1">
    <citation type="journal article" date="2024" name="Nat. Commun.">
        <title>Phylogenomics reveals the evolutionary origins of lichenization in chlorophyte algae.</title>
        <authorList>
            <person name="Puginier C."/>
            <person name="Libourel C."/>
            <person name="Otte J."/>
            <person name="Skaloud P."/>
            <person name="Haon M."/>
            <person name="Grisel S."/>
            <person name="Petersen M."/>
            <person name="Berrin J.G."/>
            <person name="Delaux P.M."/>
            <person name="Dal Grande F."/>
            <person name="Keller J."/>
        </authorList>
    </citation>
    <scope>NUCLEOTIDE SEQUENCE [LARGE SCALE GENOMIC DNA]</scope>
    <source>
        <strain evidence="2 3">SAG 2036</strain>
    </source>
</reference>
<keyword evidence="1" id="KW-0812">Transmembrane</keyword>
<proteinExistence type="predicted"/>
<evidence type="ECO:0000313" key="2">
    <source>
        <dbReference type="EMBL" id="KAK9795968.1"/>
    </source>
</evidence>
<evidence type="ECO:0000313" key="3">
    <source>
        <dbReference type="Proteomes" id="UP001465755"/>
    </source>
</evidence>